<keyword evidence="2" id="KW-1185">Reference proteome</keyword>
<accession>A0A914HZT8</accession>
<feature type="compositionally biased region" description="Basic and acidic residues" evidence="1">
    <location>
        <begin position="78"/>
        <end position="103"/>
    </location>
</feature>
<protein>
    <submittedName>
        <fullName evidence="3">Uncharacterized protein</fullName>
    </submittedName>
</protein>
<name>A0A914HZT8_GLORO</name>
<proteinExistence type="predicted"/>
<sequence>MADNGEGDGRYRELKDGLYHGYQPLRARKQTNFTYTPNFVPGALNISVARDLDSIPSGPKEDGAQYQMISAHKVNRAPKPEDPYAWFKPKEKQFETEQREVAE</sequence>
<feature type="region of interest" description="Disordered" evidence="1">
    <location>
        <begin position="71"/>
        <end position="103"/>
    </location>
</feature>
<evidence type="ECO:0000256" key="1">
    <source>
        <dbReference type="SAM" id="MobiDB-lite"/>
    </source>
</evidence>
<evidence type="ECO:0000313" key="2">
    <source>
        <dbReference type="Proteomes" id="UP000887572"/>
    </source>
</evidence>
<dbReference type="Proteomes" id="UP000887572">
    <property type="component" value="Unplaced"/>
</dbReference>
<organism evidence="2 3">
    <name type="scientific">Globodera rostochiensis</name>
    <name type="common">Golden nematode worm</name>
    <name type="synonym">Heterodera rostochiensis</name>
    <dbReference type="NCBI Taxonomy" id="31243"/>
    <lineage>
        <taxon>Eukaryota</taxon>
        <taxon>Metazoa</taxon>
        <taxon>Ecdysozoa</taxon>
        <taxon>Nematoda</taxon>
        <taxon>Chromadorea</taxon>
        <taxon>Rhabditida</taxon>
        <taxon>Tylenchina</taxon>
        <taxon>Tylenchomorpha</taxon>
        <taxon>Tylenchoidea</taxon>
        <taxon>Heteroderidae</taxon>
        <taxon>Heteroderinae</taxon>
        <taxon>Globodera</taxon>
    </lineage>
</organism>
<dbReference type="WBParaSite" id="Gr19_v10_g6180.t1">
    <property type="protein sequence ID" value="Gr19_v10_g6180.t1"/>
    <property type="gene ID" value="Gr19_v10_g6180"/>
</dbReference>
<dbReference type="AlphaFoldDB" id="A0A914HZT8"/>
<evidence type="ECO:0000313" key="3">
    <source>
        <dbReference type="WBParaSite" id="Gr19_v10_g6180.t1"/>
    </source>
</evidence>
<reference evidence="3" key="1">
    <citation type="submission" date="2022-11" db="UniProtKB">
        <authorList>
            <consortium name="WormBaseParasite"/>
        </authorList>
    </citation>
    <scope>IDENTIFICATION</scope>
</reference>